<dbReference type="EMBL" id="OU895878">
    <property type="protein sequence ID" value="CAG9803189.1"/>
    <property type="molecule type" value="Genomic_DNA"/>
</dbReference>
<reference evidence="1" key="2">
    <citation type="submission" date="2022-10" db="EMBL/GenBank/DDBJ databases">
        <authorList>
            <consortium name="ENA_rothamsted_submissions"/>
            <consortium name="culmorum"/>
            <person name="King R."/>
        </authorList>
    </citation>
    <scope>NUCLEOTIDE SEQUENCE</scope>
</reference>
<reference evidence="1" key="1">
    <citation type="submission" date="2022-01" db="EMBL/GenBank/DDBJ databases">
        <authorList>
            <person name="King R."/>
        </authorList>
    </citation>
    <scope>NUCLEOTIDE SEQUENCE</scope>
</reference>
<evidence type="ECO:0000313" key="2">
    <source>
        <dbReference type="Proteomes" id="UP001153620"/>
    </source>
</evidence>
<name>A0A9N9RUB4_9DIPT</name>
<proteinExistence type="predicted"/>
<organism evidence="1 2">
    <name type="scientific">Chironomus riparius</name>
    <dbReference type="NCBI Taxonomy" id="315576"/>
    <lineage>
        <taxon>Eukaryota</taxon>
        <taxon>Metazoa</taxon>
        <taxon>Ecdysozoa</taxon>
        <taxon>Arthropoda</taxon>
        <taxon>Hexapoda</taxon>
        <taxon>Insecta</taxon>
        <taxon>Pterygota</taxon>
        <taxon>Neoptera</taxon>
        <taxon>Endopterygota</taxon>
        <taxon>Diptera</taxon>
        <taxon>Nematocera</taxon>
        <taxon>Chironomoidea</taxon>
        <taxon>Chironomidae</taxon>
        <taxon>Chironominae</taxon>
        <taxon>Chironomus</taxon>
    </lineage>
</organism>
<evidence type="ECO:0000313" key="1">
    <source>
        <dbReference type="EMBL" id="CAG9803189.1"/>
    </source>
</evidence>
<dbReference type="Proteomes" id="UP001153620">
    <property type="component" value="Chromosome 2"/>
</dbReference>
<gene>
    <name evidence="1" type="ORF">CHIRRI_LOCUS6090</name>
</gene>
<protein>
    <submittedName>
        <fullName evidence="1">Uncharacterized protein</fullName>
    </submittedName>
</protein>
<keyword evidence="2" id="KW-1185">Reference proteome</keyword>
<dbReference type="AlphaFoldDB" id="A0A9N9RUB4"/>
<accession>A0A9N9RUB4</accession>
<sequence length="60" mass="7085">MHSPYSKNPSWVKPSQLTSIKTATFTNRVHNDEYIFSLRSSKNMHTKNHNLEIHLKVKFD</sequence>